<dbReference type="PANTHER" id="PTHR23248:SF9">
    <property type="entry name" value="PHOSPHOLIPID SCRAMBLASE"/>
    <property type="match status" value="1"/>
</dbReference>
<keyword evidence="2" id="KW-0449">Lipoprotein</keyword>
<evidence type="ECO:0000256" key="3">
    <source>
        <dbReference type="SAM" id="MobiDB-lite"/>
    </source>
</evidence>
<feature type="region of interest" description="Disordered" evidence="3">
    <location>
        <begin position="6"/>
        <end position="44"/>
    </location>
</feature>
<dbReference type="GO" id="GO:0005886">
    <property type="term" value="C:plasma membrane"/>
    <property type="evidence" value="ECO:0007669"/>
    <property type="project" value="TreeGrafter"/>
</dbReference>
<name>A0A8J2PJA3_9HEXA</name>
<dbReference type="EMBL" id="CAJVCH010396251">
    <property type="protein sequence ID" value="CAG7817510.1"/>
    <property type="molecule type" value="Genomic_DNA"/>
</dbReference>
<comment type="caution">
    <text evidence="4">The sequence shown here is derived from an EMBL/GenBank/DDBJ whole genome shotgun (WGS) entry which is preliminary data.</text>
</comment>
<keyword evidence="5" id="KW-1185">Reference proteome</keyword>
<reference evidence="4" key="1">
    <citation type="submission" date="2021-06" db="EMBL/GenBank/DDBJ databases">
        <authorList>
            <person name="Hodson N. C."/>
            <person name="Mongue J. A."/>
            <person name="Jaron S. K."/>
        </authorList>
    </citation>
    <scope>NUCLEOTIDE SEQUENCE</scope>
</reference>
<organism evidence="4 5">
    <name type="scientific">Allacma fusca</name>
    <dbReference type="NCBI Taxonomy" id="39272"/>
    <lineage>
        <taxon>Eukaryota</taxon>
        <taxon>Metazoa</taxon>
        <taxon>Ecdysozoa</taxon>
        <taxon>Arthropoda</taxon>
        <taxon>Hexapoda</taxon>
        <taxon>Collembola</taxon>
        <taxon>Symphypleona</taxon>
        <taxon>Sminthuridae</taxon>
        <taxon>Allacma</taxon>
    </lineage>
</organism>
<dbReference type="PANTHER" id="PTHR23248">
    <property type="entry name" value="PHOSPHOLIPID SCRAMBLASE-RELATED"/>
    <property type="match status" value="1"/>
</dbReference>
<comment type="similarity">
    <text evidence="1 2">Belongs to the phospholipid scramblase family.</text>
</comment>
<keyword evidence="2" id="KW-0106">Calcium</keyword>
<comment type="function">
    <text evidence="2">May mediate accelerated ATP-independent bidirectional transbilayer migration of phospholipids upon binding calcium ions that results in a loss of phospholipid asymmetry in the plasma membrane.</text>
</comment>
<accession>A0A8J2PJA3</accession>
<feature type="compositionally biased region" description="Low complexity" evidence="3">
    <location>
        <begin position="24"/>
        <end position="33"/>
    </location>
</feature>
<dbReference type="Proteomes" id="UP000708208">
    <property type="component" value="Unassembled WGS sequence"/>
</dbReference>
<dbReference type="AlphaFoldDB" id="A0A8J2PJA3"/>
<dbReference type="Pfam" id="PF03803">
    <property type="entry name" value="Scramblase"/>
    <property type="match status" value="1"/>
</dbReference>
<evidence type="ECO:0000256" key="1">
    <source>
        <dbReference type="ARBA" id="ARBA00005350"/>
    </source>
</evidence>
<dbReference type="InterPro" id="IPR005552">
    <property type="entry name" value="Scramblase"/>
</dbReference>
<comment type="cofactor">
    <cofactor evidence="2">
        <name>Ca(2+)</name>
        <dbReference type="ChEBI" id="CHEBI:29108"/>
    </cofactor>
</comment>
<dbReference type="GO" id="GO:0017128">
    <property type="term" value="F:phospholipid scramblase activity"/>
    <property type="evidence" value="ECO:0007669"/>
    <property type="project" value="InterPro"/>
</dbReference>
<protein>
    <recommendedName>
        <fullName evidence="2">Phospholipid scramblase</fullName>
    </recommendedName>
</protein>
<evidence type="ECO:0000256" key="2">
    <source>
        <dbReference type="RuleBase" id="RU363116"/>
    </source>
</evidence>
<evidence type="ECO:0000313" key="5">
    <source>
        <dbReference type="Proteomes" id="UP000708208"/>
    </source>
</evidence>
<keyword evidence="2" id="KW-0564">Palmitate</keyword>
<proteinExistence type="inferred from homology"/>
<gene>
    <name evidence="4" type="ORF">AFUS01_LOCUS28074</name>
</gene>
<sequence length="266" mass="29358">MQVYQANAESGYTYPPTPVPIQPDQPIVSQPQPGQGHQGYAGGHSIPIDVPTGLEDLANVDKLFVKQTVGKTFVSFETEKTFNIKNSQGQIIYTAKQDTDADCCTRICGGTRIPFDINIRDSQEQEVIHLSRPVAHASCLCCCLLESIDVEAPRGIPVGRVVQDWSMCNSQFRILDASGETVFQIERMSTCCGPVEFQILSKDGSTQVGKISMKWSGLLRETFTHAHNFGLSFPIDLDARMKAVMLGALFLIDFMYLENLKDQSSS</sequence>
<dbReference type="OrthoDB" id="191150at2759"/>
<evidence type="ECO:0000313" key="4">
    <source>
        <dbReference type="EMBL" id="CAG7817510.1"/>
    </source>
</evidence>